<evidence type="ECO:0000256" key="1">
    <source>
        <dbReference type="SAM" id="Phobius"/>
    </source>
</evidence>
<accession>F6G8C0</accession>
<name>F6G8C0_RALS8</name>
<geneLocation type="plasmid" evidence="3"/>
<feature type="transmembrane region" description="Helical" evidence="1">
    <location>
        <begin position="6"/>
        <end position="29"/>
    </location>
</feature>
<reference evidence="2 3" key="1">
    <citation type="journal article" date="2011" name="J. Bacteriol.">
        <title>Complete genome sequence of the plant pathogen Ralstonia solanacearum strain Po82.</title>
        <authorList>
            <person name="Xu J."/>
            <person name="Zheng H.J."/>
            <person name="Liu L."/>
            <person name="Pan Z.C."/>
            <person name="Prior P."/>
            <person name="Tang B."/>
            <person name="Xu J.S."/>
            <person name="Zhang H."/>
            <person name="Tian Q."/>
            <person name="Zhang L.Q."/>
            <person name="Feng J."/>
        </authorList>
    </citation>
    <scope>NUCLEOTIDE SEQUENCE [LARGE SCALE GENOMIC DNA]</scope>
    <source>
        <strain evidence="3">Po82</strain>
    </source>
</reference>
<proteinExistence type="predicted"/>
<dbReference type="RefSeq" id="WP_014618608.1">
    <property type="nucleotide sequence ID" value="NC_017575.1"/>
</dbReference>
<dbReference type="KEGG" id="rsn:RSPO_m00308"/>
<dbReference type="EMBL" id="CP002820">
    <property type="protein sequence ID" value="AEG70949.1"/>
    <property type="molecule type" value="Genomic_DNA"/>
</dbReference>
<evidence type="ECO:0000313" key="3">
    <source>
        <dbReference type="Proteomes" id="UP000007953"/>
    </source>
</evidence>
<feature type="transmembrane region" description="Helical" evidence="1">
    <location>
        <begin position="36"/>
        <end position="52"/>
    </location>
</feature>
<sequence length="290" mass="33450">MLELGVGASILRAIGWLYIASAIVSLWLVIRYPKRIIIKVIGVGLVLWFFGYDPVRQVLEERGRRDRLLAAKARIEKYCKNAGRNIYKEIEGVEGVFLMNARIKDERNVEQYRADDPYHSGYGYDEEYILNFVRGRAAKRVRVAETLDPKDVIGYDFVEIPDPSGRGVLRYTTPLGKWESENMARNGGGIVPLIKEHRDTRSARYGIEWRDLSKKEDRDYWIAGGLIKVVDMDTGEVLAEDKGYMYDPGQGVKSGGRDPWLMAKWHYSCPQFDRYEPEVNFIYKVLQPKK</sequence>
<evidence type="ECO:0000313" key="2">
    <source>
        <dbReference type="EMBL" id="AEG70949.1"/>
    </source>
</evidence>
<gene>
    <name evidence="2" type="ordered locus">RSPO_m00308</name>
</gene>
<dbReference type="GeneID" id="61365653"/>
<dbReference type="AlphaFoldDB" id="F6G8C0"/>
<protein>
    <recommendedName>
        <fullName evidence="4">Transmembrane protein</fullName>
    </recommendedName>
</protein>
<organism evidence="2 3">
    <name type="scientific">Ralstonia solanacearum (strain Po82)</name>
    <dbReference type="NCBI Taxonomy" id="1031711"/>
    <lineage>
        <taxon>Bacteria</taxon>
        <taxon>Pseudomonadati</taxon>
        <taxon>Pseudomonadota</taxon>
        <taxon>Betaproteobacteria</taxon>
        <taxon>Burkholderiales</taxon>
        <taxon>Burkholderiaceae</taxon>
        <taxon>Ralstonia</taxon>
        <taxon>Ralstonia solanacearum species complex</taxon>
    </lineage>
</organism>
<keyword evidence="2" id="KW-0614">Plasmid</keyword>
<dbReference type="Proteomes" id="UP000007953">
    <property type="component" value="Plasmid megaplasmid"/>
</dbReference>
<keyword evidence="1" id="KW-0472">Membrane</keyword>
<keyword evidence="1" id="KW-0812">Transmembrane</keyword>
<keyword evidence="1" id="KW-1133">Transmembrane helix</keyword>
<evidence type="ECO:0008006" key="4">
    <source>
        <dbReference type="Google" id="ProtNLM"/>
    </source>
</evidence>
<dbReference type="HOGENOM" id="CLU_859505_0_0_4"/>